<dbReference type="SUPFAM" id="SSF54211">
    <property type="entry name" value="Ribosomal protein S5 domain 2-like"/>
    <property type="match status" value="1"/>
</dbReference>
<organism evidence="3 4">
    <name type="scientific">Ignicoccus pacificus DSM 13166</name>
    <dbReference type="NCBI Taxonomy" id="940294"/>
    <lineage>
        <taxon>Archaea</taxon>
        <taxon>Thermoproteota</taxon>
        <taxon>Thermoprotei</taxon>
        <taxon>Desulfurococcales</taxon>
        <taxon>Desulfurococcaceae</taxon>
        <taxon>Ignicoccus</taxon>
    </lineage>
</organism>
<proteinExistence type="predicted"/>
<dbReference type="KEGG" id="ipc:IPA_04735"/>
<dbReference type="InterPro" id="IPR008269">
    <property type="entry name" value="Lon_proteolytic"/>
</dbReference>
<evidence type="ECO:0000256" key="1">
    <source>
        <dbReference type="ARBA" id="ARBA00004141"/>
    </source>
</evidence>
<reference evidence="3" key="1">
    <citation type="submission" date="2013-11" db="EMBL/GenBank/DDBJ databases">
        <title>Comparative genomics of Ignicoccus.</title>
        <authorList>
            <person name="Podar M."/>
        </authorList>
    </citation>
    <scope>NUCLEOTIDE SEQUENCE</scope>
    <source>
        <strain evidence="3">DSM 13166</strain>
    </source>
</reference>
<sequence>MTLAVSLYKPPAGCWGYAPAVISKTEGALSNLSATVTLGTGKVYVGGPLLGNDFQGSMDGTAVASSIVAGVPMTLHNFLFYLNDLGANVTLNAAGPSGSGLAATLALAQLLNGTCTKHIAMTGMIGLGGEILPVGGVKVKAEAVKAYGLSFFLVPQNETVKVKGLEVIPISTILDSIRYMGITPHFKVCGTPKSLEESATVFKSHYERLYNLTEEVIAKLKVVSPDIQNQLRYAKLVASEGRYYAAASYAFTALIKAYTEYYKEILLNLTKGSNITSTVTVTVPLNKTGSNITNIHKIHGMHPIKTIKLPPKAEKFIKDEITKIKKYTQIKPSNCYANYWSLEACAAVYNREFRLSRYLERLSTPQFTNSSITNIASLLALAKARAVSITLWNSAVQQLADMDGAPPISNIKKVSKEAVTIGLAAAKYALSMIPLKVAFTSPINDAVDKMYQAYVNGNYAKAIGLAAYTYENAADTLMSIGNSTAVAEKILPMVMERSYCGTPSFIAYNYYGYVNSLLKTDKLSAEALSYTALFFAHLAETNAFFLHK</sequence>
<dbReference type="InterPro" id="IPR014721">
    <property type="entry name" value="Ribsml_uS5_D2-typ_fold_subgr"/>
</dbReference>
<feature type="domain" description="Lon proteolytic" evidence="2">
    <location>
        <begin position="94"/>
        <end position="163"/>
    </location>
</feature>
<keyword evidence="4" id="KW-1185">Reference proteome</keyword>
<dbReference type="EMBL" id="CP006868">
    <property type="protein sequence ID" value="UXD22436.1"/>
    <property type="molecule type" value="Genomic_DNA"/>
</dbReference>
<dbReference type="GO" id="GO:0006508">
    <property type="term" value="P:proteolysis"/>
    <property type="evidence" value="ECO:0007669"/>
    <property type="project" value="InterPro"/>
</dbReference>
<name>A0A977KCM7_9CREN</name>
<dbReference type="AlphaFoldDB" id="A0A977KCM7"/>
<evidence type="ECO:0000259" key="2">
    <source>
        <dbReference type="Pfam" id="PF05362"/>
    </source>
</evidence>
<protein>
    <recommendedName>
        <fullName evidence="2">Lon proteolytic domain-containing protein</fullName>
    </recommendedName>
</protein>
<dbReference type="GO" id="GO:0004252">
    <property type="term" value="F:serine-type endopeptidase activity"/>
    <property type="evidence" value="ECO:0007669"/>
    <property type="project" value="InterPro"/>
</dbReference>
<dbReference type="InterPro" id="IPR020568">
    <property type="entry name" value="Ribosomal_Su5_D2-typ_SF"/>
</dbReference>
<dbReference type="Gene3D" id="3.30.230.10">
    <property type="match status" value="1"/>
</dbReference>
<comment type="subcellular location">
    <subcellularLocation>
        <location evidence="1">Membrane</location>
        <topology evidence="1">Multi-pass membrane protein</topology>
    </subcellularLocation>
</comment>
<dbReference type="Proteomes" id="UP001063698">
    <property type="component" value="Chromosome"/>
</dbReference>
<dbReference type="GO" id="GO:0004176">
    <property type="term" value="F:ATP-dependent peptidase activity"/>
    <property type="evidence" value="ECO:0007669"/>
    <property type="project" value="InterPro"/>
</dbReference>
<gene>
    <name evidence="3" type="ORF">IPA_04735</name>
</gene>
<accession>A0A977KCM7</accession>
<dbReference type="Pfam" id="PF05362">
    <property type="entry name" value="Lon_C"/>
    <property type="match status" value="1"/>
</dbReference>
<evidence type="ECO:0000313" key="4">
    <source>
        <dbReference type="Proteomes" id="UP001063698"/>
    </source>
</evidence>
<evidence type="ECO:0000313" key="3">
    <source>
        <dbReference type="EMBL" id="UXD22436.1"/>
    </source>
</evidence>
<dbReference type="GO" id="GO:0016020">
    <property type="term" value="C:membrane"/>
    <property type="evidence" value="ECO:0007669"/>
    <property type="project" value="UniProtKB-SubCell"/>
</dbReference>